<feature type="domain" description="ILEI/PANDER" evidence="2">
    <location>
        <begin position="532"/>
        <end position="617"/>
    </location>
</feature>
<dbReference type="InterPro" id="IPR053171">
    <property type="entry name" value="Viral_Tip_Attach_Protein"/>
</dbReference>
<name>A0A1H2PX94_9BURK</name>
<evidence type="ECO:0000313" key="3">
    <source>
        <dbReference type="EMBL" id="SDV51699.1"/>
    </source>
</evidence>
<evidence type="ECO:0000259" key="1">
    <source>
        <dbReference type="Pfam" id="PF09327"/>
    </source>
</evidence>
<feature type="non-terminal residue" evidence="3">
    <location>
        <position position="1"/>
    </location>
</feature>
<evidence type="ECO:0000259" key="2">
    <source>
        <dbReference type="Pfam" id="PF15711"/>
    </source>
</evidence>
<gene>
    <name evidence="3" type="ORF">SAMN05216551_1241</name>
</gene>
<feature type="domain" description="ILEI/PANDER" evidence="2">
    <location>
        <begin position="50"/>
        <end position="138"/>
    </location>
</feature>
<feature type="non-terminal residue" evidence="3">
    <location>
        <position position="824"/>
    </location>
</feature>
<proteinExistence type="predicted"/>
<evidence type="ECO:0000313" key="4">
    <source>
        <dbReference type="Proteomes" id="UP000243719"/>
    </source>
</evidence>
<dbReference type="PANTHER" id="PTHR36251">
    <property type="entry name" value="FELS-1 PROPHAGE HOST SPECIFICITY PROTEIN-RELATED"/>
    <property type="match status" value="1"/>
</dbReference>
<dbReference type="InterPro" id="IPR039477">
    <property type="entry name" value="ILEI/PANDER_dom"/>
</dbReference>
<feature type="domain" description="Tip attachment protein J central straight fiber" evidence="1">
    <location>
        <begin position="724"/>
        <end position="822"/>
    </location>
</feature>
<dbReference type="InterPro" id="IPR015406">
    <property type="entry name" value="GpJ_CSF"/>
</dbReference>
<reference evidence="4" key="1">
    <citation type="submission" date="2016-09" db="EMBL/GenBank/DDBJ databases">
        <authorList>
            <person name="Varghese N."/>
            <person name="Submissions S."/>
        </authorList>
    </citation>
    <scope>NUCLEOTIDE SEQUENCE [LARGE SCALE GENOMIC DNA]</scope>
    <source>
        <strain evidence="4">JS23</strain>
    </source>
</reference>
<protein>
    <submittedName>
        <fullName evidence="3">Interleukin-like EMT inducer</fullName>
    </submittedName>
</protein>
<keyword evidence="4" id="KW-1185">Reference proteome</keyword>
<organism evidence="3 4">
    <name type="scientific">Chitinasiproducens palmae</name>
    <dbReference type="NCBI Taxonomy" id="1770053"/>
    <lineage>
        <taxon>Bacteria</taxon>
        <taxon>Pseudomonadati</taxon>
        <taxon>Pseudomonadota</taxon>
        <taxon>Betaproteobacteria</taxon>
        <taxon>Burkholderiales</taxon>
        <taxon>Burkholderiaceae</taxon>
        <taxon>Chitinasiproducens</taxon>
    </lineage>
</organism>
<sequence length="824" mass="83590">AQASSFSALQARVGNQTTWRLVSKGGSAGAQAAPGIYNAVTGNRDLPLVRGYAVATVDAAGTFKSLGTFDTYSGSAGRDSLVTALNALGNTVTVMVVTGDEPTTNLDSTLRAALIRCGATDLMLSRMRYRGAYLLVGVPATGPGIERMAGVVVNDPDAWVDYTVDIIGGRPKAATGKDAATVVQANVATEADARAAADSALSSRLDTVSASLSTTSAAVTSEASARATADTALGQRIDTVTTKADAAATAVQTEAKARADGDTALGSRLDTVVASYGADAANMFPNPVPSVDVSGWAGGPVERVSSTDASVPPGAPTLWVFSGVGEITGTVPKAAAAGQMFYFESLVASNTDNQKIGIGARWGYYKDGSLLSLGLISATPTKTWTRISGYVTAPNNTGTAQARVSITNGSAGAPVFFTNFVWRPAEAVSPVQAAVTSEATARAAADSALGTRIDTVTASLTSASAAITAESKARADADSAQATQITGLQAQVDNQRLLRVSSIGSGKSAEYGSGLFDAVTGRIIAGAARSWMLATVDADGVVKAFGAYDVYGTASKRTDFVNDLNALPRGVTTIVWTADEPSSGMNDDIRTALVRHGATSAVLKSIAYRSAYVLVGFPDAGEGGGVEKYSTTGVVYPFAVVRGKPLASGGSAPAVAAMAAVTTETTARAAADSALGTRIDTVSAKTDAAAAAVTSETTARTSADSALGQRVDGVVSRVGTAEAAIQSNASATSTLSGKLAASYSLKTQITADGKRYAAGWALGVEVDAGISQSQFLVMVDRFAVLSPDGKSTAVPFAIESGQMIVNRALIKNLDATNINVANLS</sequence>
<dbReference type="PROSITE" id="PS52031">
    <property type="entry name" value="GG_LECTIN"/>
    <property type="match status" value="2"/>
</dbReference>
<dbReference type="AlphaFoldDB" id="A0A1H2PX94"/>
<dbReference type="Pfam" id="PF09327">
    <property type="entry name" value="Phage_Tail_Tip"/>
    <property type="match status" value="1"/>
</dbReference>
<dbReference type="Pfam" id="PF15711">
    <property type="entry name" value="ILEI"/>
    <property type="match status" value="2"/>
</dbReference>
<dbReference type="STRING" id="1770053.SAMN05216551_1241"/>
<dbReference type="PANTHER" id="PTHR36251:SF2">
    <property type="entry name" value="GIFSY-2 PROPHAGE HOST SPECIFICITY PROTEIN J, PHAGE LAMBDA"/>
    <property type="match status" value="1"/>
</dbReference>
<dbReference type="Proteomes" id="UP000243719">
    <property type="component" value="Unassembled WGS sequence"/>
</dbReference>
<dbReference type="EMBL" id="FNLO01000024">
    <property type="protein sequence ID" value="SDV51699.1"/>
    <property type="molecule type" value="Genomic_DNA"/>
</dbReference>
<accession>A0A1H2PX94</accession>